<dbReference type="Proteomes" id="UP000240883">
    <property type="component" value="Unassembled WGS sequence"/>
</dbReference>
<name>A0A2T2NX56_CORCC</name>
<accession>A0A2T2NX56</accession>
<feature type="compositionally biased region" description="Basic and acidic residues" evidence="1">
    <location>
        <begin position="91"/>
        <end position="101"/>
    </location>
</feature>
<feature type="compositionally biased region" description="Basic and acidic residues" evidence="1">
    <location>
        <begin position="232"/>
        <end position="247"/>
    </location>
</feature>
<sequence>MAGTNLDDDYLADLLIEDAKKSAKNHQMVGLDAFLPKRSRPAAPKPNTSFLRHIIRQTDSHNAALLAKEAEESRARLRRMNRENPGNSDGSDARRDRDHSKLASSDAIGNDSRSMKRRQEYRSDDEVREDRRQKRRSDSRDSKFRNRREKESERHRSRRYEHSDGDHDNRRSRHSDDRKARTHRYDSEEDSDVEANRRRSRHHRRNKGHRHGRSRDDSRSRRHDRRRSRSRSPRDDSRSRRKGDSSRSHRRHRSRSRSTARSRSTSPHHHKRHTTSKLKRVSPSPRYNSRSHERDSAGGKKPPDRSVPTPGSDSDPLEAIVGPLPPPSEPPIRSRGRGALKAKTMTMDAHFSSTYDPSTDVQLASDVEDEWGDNLEAFRDRQKWKQQGAERLKAVGFSAEQIKKWENGDEKSEEDVVWATKGTAREWDRGKVLDEDGDVEIRAQWGRLT</sequence>
<gene>
    <name evidence="2" type="ORF">BS50DRAFT_608673</name>
</gene>
<proteinExistence type="predicted"/>
<feature type="compositionally biased region" description="Basic and acidic residues" evidence="1">
    <location>
        <begin position="290"/>
        <end position="304"/>
    </location>
</feature>
<evidence type="ECO:0000313" key="2">
    <source>
        <dbReference type="EMBL" id="PSN70005.1"/>
    </source>
</evidence>
<keyword evidence="3" id="KW-1185">Reference proteome</keyword>
<dbReference type="STRING" id="1448308.A0A2T2NX56"/>
<organism evidence="2 3">
    <name type="scientific">Corynespora cassiicola Philippines</name>
    <dbReference type="NCBI Taxonomy" id="1448308"/>
    <lineage>
        <taxon>Eukaryota</taxon>
        <taxon>Fungi</taxon>
        <taxon>Dikarya</taxon>
        <taxon>Ascomycota</taxon>
        <taxon>Pezizomycotina</taxon>
        <taxon>Dothideomycetes</taxon>
        <taxon>Pleosporomycetidae</taxon>
        <taxon>Pleosporales</taxon>
        <taxon>Corynesporascaceae</taxon>
        <taxon>Corynespora</taxon>
    </lineage>
</organism>
<feature type="compositionally biased region" description="Basic residues" evidence="1">
    <location>
        <begin position="198"/>
        <end position="213"/>
    </location>
</feature>
<dbReference type="EMBL" id="KZ678132">
    <property type="protein sequence ID" value="PSN70005.1"/>
    <property type="molecule type" value="Genomic_DNA"/>
</dbReference>
<dbReference type="PANTHER" id="PTHR40132">
    <property type="entry name" value="PRE-MRNA-SPLICING FACTOR 38B"/>
    <property type="match status" value="1"/>
</dbReference>
<dbReference type="AlphaFoldDB" id="A0A2T2NX56"/>
<feature type="compositionally biased region" description="Basic residues" evidence="1">
    <location>
        <begin position="248"/>
        <end position="280"/>
    </location>
</feature>
<reference evidence="2 3" key="1">
    <citation type="journal article" date="2018" name="Front. Microbiol.">
        <title>Genome-Wide Analysis of Corynespora cassiicola Leaf Fall Disease Putative Effectors.</title>
        <authorList>
            <person name="Lopez D."/>
            <person name="Ribeiro S."/>
            <person name="Label P."/>
            <person name="Fumanal B."/>
            <person name="Venisse J.S."/>
            <person name="Kohler A."/>
            <person name="de Oliveira R.R."/>
            <person name="Labutti K."/>
            <person name="Lipzen A."/>
            <person name="Lail K."/>
            <person name="Bauer D."/>
            <person name="Ohm R.A."/>
            <person name="Barry K.W."/>
            <person name="Spatafora J."/>
            <person name="Grigoriev I.V."/>
            <person name="Martin F.M."/>
            <person name="Pujade-Renaud V."/>
        </authorList>
    </citation>
    <scope>NUCLEOTIDE SEQUENCE [LARGE SCALE GENOMIC DNA]</scope>
    <source>
        <strain evidence="2 3">Philippines</strain>
    </source>
</reference>
<feature type="region of interest" description="Disordered" evidence="1">
    <location>
        <begin position="76"/>
        <end position="339"/>
    </location>
</feature>
<dbReference type="OrthoDB" id="2431475at2759"/>
<dbReference type="PANTHER" id="PTHR40132:SF1">
    <property type="entry name" value="PRE-MRNA-SPLICING FACTOR 38B"/>
    <property type="match status" value="1"/>
</dbReference>
<feature type="compositionally biased region" description="Basic residues" evidence="1">
    <location>
        <begin position="220"/>
        <end position="231"/>
    </location>
</feature>
<evidence type="ECO:0000256" key="1">
    <source>
        <dbReference type="SAM" id="MobiDB-lite"/>
    </source>
</evidence>
<feature type="compositionally biased region" description="Basic and acidic residues" evidence="1">
    <location>
        <begin position="113"/>
        <end position="186"/>
    </location>
</feature>
<protein>
    <submittedName>
        <fullName evidence="2">Uncharacterized protein</fullName>
    </submittedName>
</protein>
<evidence type="ECO:0000313" key="3">
    <source>
        <dbReference type="Proteomes" id="UP000240883"/>
    </source>
</evidence>